<evidence type="ECO:0000259" key="2">
    <source>
        <dbReference type="Pfam" id="PF13435"/>
    </source>
</evidence>
<proteinExistence type="predicted"/>
<dbReference type="InterPro" id="IPR023155">
    <property type="entry name" value="Cyt_c-552/4"/>
</dbReference>
<accession>A0A0M2UYK8</accession>
<feature type="signal peptide" evidence="1">
    <location>
        <begin position="1"/>
        <end position="19"/>
    </location>
</feature>
<sequence length="327" mass="36621">MFYKNVKFLKICISFFSLSACLLPVSCTLYPELVETGPKSPQSERCGDCHQDIYREWKDSPHASSFINAAFREETNEYQFTFCIGCHAPETIFTDEKIKPRKVNESEGVNCTSCHLNDCKLSGPTPAHGPHPIAGENPFFRSSELCGKCHVGTYAAWKESDMAEGKKTCQDCHMPAITRKLIQDDPWQKIYPKREGKQHLFSSLAFFQDNENPLPLSFIHVTRSAGKVEGILELENAGIPHSVPTGDYGYREVVVAVALLDNAGRVIESKRESLFVELKTALPYKGKKSIPFCFAGGENVSMIKATVVRTSFQKDKDFLLAETTYPL</sequence>
<evidence type="ECO:0000313" key="4">
    <source>
        <dbReference type="Proteomes" id="UP000034954"/>
    </source>
</evidence>
<name>A0A0M2UYK8_9BACT</name>
<protein>
    <submittedName>
        <fullName evidence="3">Heme protein</fullName>
    </submittedName>
</protein>
<keyword evidence="4" id="KW-1185">Reference proteome</keyword>
<dbReference type="SUPFAM" id="SSF48695">
    <property type="entry name" value="Multiheme cytochromes"/>
    <property type="match status" value="1"/>
</dbReference>
<feature type="domain" description="Cytochrome c-552/4" evidence="2">
    <location>
        <begin position="46"/>
        <end position="115"/>
    </location>
</feature>
<dbReference type="AlphaFoldDB" id="A0A0M2UYK8"/>
<dbReference type="InterPro" id="IPR036280">
    <property type="entry name" value="Multihaem_cyt_sf"/>
</dbReference>
<keyword evidence="1" id="KW-0732">Signal</keyword>
<evidence type="ECO:0000256" key="1">
    <source>
        <dbReference type="SAM" id="SignalP"/>
    </source>
</evidence>
<dbReference type="Pfam" id="PF13435">
    <property type="entry name" value="Cytochrome_C554"/>
    <property type="match status" value="1"/>
</dbReference>
<dbReference type="Gene3D" id="1.10.1130.10">
    <property type="entry name" value="Flavocytochrome C3, Chain A"/>
    <property type="match status" value="1"/>
</dbReference>
<comment type="caution">
    <text evidence="3">The sequence shown here is derived from an EMBL/GenBank/DDBJ whole genome shotgun (WGS) entry which is preliminary data.</text>
</comment>
<dbReference type="Proteomes" id="UP000034954">
    <property type="component" value="Unassembled WGS sequence"/>
</dbReference>
<reference evidence="3 4" key="1">
    <citation type="journal article" date="2013" name="BMC Microbiol.">
        <title>Identification of the type II cytochrome c maturation pathway in anammox bacteria by comparative genomics.</title>
        <authorList>
            <person name="Ferousi C."/>
            <person name="Speth D.R."/>
            <person name="Reimann J."/>
            <person name="Op den Camp H.J."/>
            <person name="Allen J.W."/>
            <person name="Keltjens J.T."/>
            <person name="Jetten M.S."/>
        </authorList>
    </citation>
    <scope>NUCLEOTIDE SEQUENCE [LARGE SCALE GENOMIC DNA]</scope>
    <source>
        <strain evidence="3">RU1</strain>
    </source>
</reference>
<dbReference type="PROSITE" id="PS51257">
    <property type="entry name" value="PROKAR_LIPOPROTEIN"/>
    <property type="match status" value="1"/>
</dbReference>
<evidence type="ECO:0000313" key="3">
    <source>
        <dbReference type="EMBL" id="KKO20066.1"/>
    </source>
</evidence>
<gene>
    <name evidence="3" type="ORF">BROFUL_01216</name>
</gene>
<dbReference type="EMBL" id="LAQJ01000132">
    <property type="protein sequence ID" value="KKO20066.1"/>
    <property type="molecule type" value="Genomic_DNA"/>
</dbReference>
<feature type="chain" id="PRO_5005644172" evidence="1">
    <location>
        <begin position="20"/>
        <end position="327"/>
    </location>
</feature>
<organism evidence="3 4">
    <name type="scientific">Candidatus Brocadia fulgida</name>
    <dbReference type="NCBI Taxonomy" id="380242"/>
    <lineage>
        <taxon>Bacteria</taxon>
        <taxon>Pseudomonadati</taxon>
        <taxon>Planctomycetota</taxon>
        <taxon>Candidatus Brocadiia</taxon>
        <taxon>Candidatus Brocadiales</taxon>
        <taxon>Candidatus Brocadiaceae</taxon>
        <taxon>Candidatus Brocadia</taxon>
    </lineage>
</organism>